<feature type="compositionally biased region" description="Gly residues" evidence="1">
    <location>
        <begin position="143"/>
        <end position="158"/>
    </location>
</feature>
<sequence length="214" mass="22116">MASPVKLNSVPNRGGRPSGRRSHELELARNLYDELGEASPLAEYVSADTSPAKTPRTRAIADIAQQVRSLCGTMSAVAHQVQDLQARFPAPPPQPPAPAPVVQPVMTLAPPAQVLAPAVPPPAPAPDAAHAGQAALGTAPAQGGLGRGARGGSTGRGRGGGRDHGRGHGRLSEQAKAALKAANICTHCYEPWGKGHRCFKRQRREDGTGGQQVA</sequence>
<evidence type="ECO:0000313" key="2">
    <source>
        <dbReference type="EMBL" id="GIM00254.1"/>
    </source>
</evidence>
<dbReference type="AlphaFoldDB" id="A0A8J4FG74"/>
<dbReference type="EMBL" id="BNCQ01000007">
    <property type="protein sequence ID" value="GIM00254.1"/>
    <property type="molecule type" value="Genomic_DNA"/>
</dbReference>
<name>A0A8J4FG74_9CHLO</name>
<evidence type="ECO:0000256" key="1">
    <source>
        <dbReference type="SAM" id="MobiDB-lite"/>
    </source>
</evidence>
<organism evidence="2 3">
    <name type="scientific">Volvox reticuliferus</name>
    <dbReference type="NCBI Taxonomy" id="1737510"/>
    <lineage>
        <taxon>Eukaryota</taxon>
        <taxon>Viridiplantae</taxon>
        <taxon>Chlorophyta</taxon>
        <taxon>core chlorophytes</taxon>
        <taxon>Chlorophyceae</taxon>
        <taxon>CS clade</taxon>
        <taxon>Chlamydomonadales</taxon>
        <taxon>Volvocaceae</taxon>
        <taxon>Volvox</taxon>
    </lineage>
</organism>
<accession>A0A8J4FG74</accession>
<proteinExistence type="predicted"/>
<comment type="caution">
    <text evidence="2">The sequence shown here is derived from an EMBL/GenBank/DDBJ whole genome shotgun (WGS) entry which is preliminary data.</text>
</comment>
<gene>
    <name evidence="2" type="ORF">Vretimale_5399</name>
</gene>
<feature type="region of interest" description="Disordered" evidence="1">
    <location>
        <begin position="138"/>
        <end position="175"/>
    </location>
</feature>
<evidence type="ECO:0000313" key="3">
    <source>
        <dbReference type="Proteomes" id="UP000722791"/>
    </source>
</evidence>
<feature type="compositionally biased region" description="Basic and acidic residues" evidence="1">
    <location>
        <begin position="160"/>
        <end position="173"/>
    </location>
</feature>
<feature type="region of interest" description="Disordered" evidence="1">
    <location>
        <begin position="1"/>
        <end position="23"/>
    </location>
</feature>
<dbReference type="Proteomes" id="UP000722791">
    <property type="component" value="Unassembled WGS sequence"/>
</dbReference>
<reference evidence="2" key="1">
    <citation type="journal article" date="2021" name="Proc. Natl. Acad. Sci. U.S.A.">
        <title>Three genomes in the algal genus Volvox reveal the fate of a haploid sex-determining region after a transition to homothallism.</title>
        <authorList>
            <person name="Yamamoto K."/>
            <person name="Hamaji T."/>
            <person name="Kawai-Toyooka H."/>
            <person name="Matsuzaki R."/>
            <person name="Takahashi F."/>
            <person name="Nishimura Y."/>
            <person name="Kawachi M."/>
            <person name="Noguchi H."/>
            <person name="Minakuchi Y."/>
            <person name="Umen J.G."/>
            <person name="Toyoda A."/>
            <person name="Nozaki H."/>
        </authorList>
    </citation>
    <scope>NUCLEOTIDE SEQUENCE</scope>
    <source>
        <strain evidence="2">NIES-3785</strain>
    </source>
</reference>
<protein>
    <submittedName>
        <fullName evidence="2">Uncharacterized protein</fullName>
    </submittedName>
</protein>